<proteinExistence type="predicted"/>
<feature type="signal peptide" evidence="1">
    <location>
        <begin position="1"/>
        <end position="36"/>
    </location>
</feature>
<evidence type="ECO:0000313" key="3">
    <source>
        <dbReference type="Proteomes" id="UP000307378"/>
    </source>
</evidence>
<name>A0A4S8PYI7_9HYPH</name>
<protein>
    <submittedName>
        <fullName evidence="2">Uncharacterized protein</fullName>
    </submittedName>
</protein>
<dbReference type="AlphaFoldDB" id="A0A4S8PYI7"/>
<dbReference type="EMBL" id="STGU01000004">
    <property type="protein sequence ID" value="THV36700.1"/>
    <property type="molecule type" value="Genomic_DNA"/>
</dbReference>
<organism evidence="2 3">
    <name type="scientific">Rhizobium rosettiformans W3</name>
    <dbReference type="NCBI Taxonomy" id="538378"/>
    <lineage>
        <taxon>Bacteria</taxon>
        <taxon>Pseudomonadati</taxon>
        <taxon>Pseudomonadota</taxon>
        <taxon>Alphaproteobacteria</taxon>
        <taxon>Hyphomicrobiales</taxon>
        <taxon>Rhizobiaceae</taxon>
        <taxon>Rhizobium/Agrobacterium group</taxon>
        <taxon>Rhizobium</taxon>
    </lineage>
</organism>
<keyword evidence="1" id="KW-0732">Signal</keyword>
<reference evidence="2 3" key="1">
    <citation type="submission" date="2019-04" db="EMBL/GenBank/DDBJ databases">
        <title>genome sequence of strain W3.</title>
        <authorList>
            <person name="Gao J."/>
            <person name="Sun J."/>
        </authorList>
    </citation>
    <scope>NUCLEOTIDE SEQUENCE [LARGE SCALE GENOMIC DNA]</scope>
    <source>
        <strain evidence="2 3">W3</strain>
    </source>
</reference>
<sequence length="128" mass="13978">MLPARRKIEMPVTTGRRCAPLALAVLMAFAAAPVPAAEGIAWGAAGQESFKDLPGVKPQDPANQFGEDMTCETRTVSPRPGIGGRRELRDVLPYTVYRCEKNGIVYQGTQPPRTGRQWYPGVNPRVID</sequence>
<feature type="chain" id="PRO_5020323234" evidence="1">
    <location>
        <begin position="37"/>
        <end position="128"/>
    </location>
</feature>
<evidence type="ECO:0000256" key="1">
    <source>
        <dbReference type="SAM" id="SignalP"/>
    </source>
</evidence>
<gene>
    <name evidence="2" type="ORF">FAA86_09340</name>
</gene>
<dbReference type="Proteomes" id="UP000307378">
    <property type="component" value="Unassembled WGS sequence"/>
</dbReference>
<accession>A0A4S8PYI7</accession>
<evidence type="ECO:0000313" key="2">
    <source>
        <dbReference type="EMBL" id="THV36700.1"/>
    </source>
</evidence>
<comment type="caution">
    <text evidence="2">The sequence shown here is derived from an EMBL/GenBank/DDBJ whole genome shotgun (WGS) entry which is preliminary data.</text>
</comment>